<reference evidence="1" key="1">
    <citation type="submission" date="2018-05" db="EMBL/GenBank/DDBJ databases">
        <authorList>
            <person name="Lanie J.A."/>
            <person name="Ng W.-L."/>
            <person name="Kazmierczak K.M."/>
            <person name="Andrzejewski T.M."/>
            <person name="Davidsen T.M."/>
            <person name="Wayne K.J."/>
            <person name="Tettelin H."/>
            <person name="Glass J.I."/>
            <person name="Rusch D."/>
            <person name="Podicherti R."/>
            <person name="Tsui H.-C.T."/>
            <person name="Winkler M.E."/>
        </authorList>
    </citation>
    <scope>NUCLEOTIDE SEQUENCE</scope>
</reference>
<organism evidence="1">
    <name type="scientific">marine metagenome</name>
    <dbReference type="NCBI Taxonomy" id="408172"/>
    <lineage>
        <taxon>unclassified sequences</taxon>
        <taxon>metagenomes</taxon>
        <taxon>ecological metagenomes</taxon>
    </lineage>
</organism>
<gene>
    <name evidence="1" type="ORF">METZ01_LOCUS370771</name>
</gene>
<sequence>MLKSVKIQLHLLYYEIRNIQLLK</sequence>
<dbReference type="EMBL" id="UINC01134396">
    <property type="protein sequence ID" value="SVD17917.1"/>
    <property type="molecule type" value="Genomic_DNA"/>
</dbReference>
<feature type="non-terminal residue" evidence="1">
    <location>
        <position position="23"/>
    </location>
</feature>
<proteinExistence type="predicted"/>
<evidence type="ECO:0000313" key="1">
    <source>
        <dbReference type="EMBL" id="SVD17917.1"/>
    </source>
</evidence>
<dbReference type="AlphaFoldDB" id="A0A382T8U4"/>
<accession>A0A382T8U4</accession>
<name>A0A382T8U4_9ZZZZ</name>
<protein>
    <submittedName>
        <fullName evidence="1">Uncharacterized protein</fullName>
    </submittedName>
</protein>